<sequence length="484" mass="54539">MCAPGNDDARLVEGALPWQEHSRVSNAHRSTYTTRAAWTCEVESAWSRFAKFQLLNRLNWTQLTEALAILPAINTGEGIDLRTADAFRLTGLADTLRIRLHDLENSFCTTNRFDALLDAASRSLRFCLICASAGFHATLFQFTAFRRCPIHGCVLCEACTGCGQPLAYRLHTGLVRHPYACPACGRSLLAAASLRHLRAKTGIDAAGLDRLRAWHDYFFRYVQLLGLGRRRMRDAAGQYLPGDEIQACSDIPRRLKFIGELERYLCRPPELPRVDPVPGASARSRGGSHPLVWPPVGFAWAADWPHVDNTCIMLSAVYRKIRKNLVRRLARSIRPVQPDANSVRHSPEFGLLLCDGNTSAQSIALLGWRLSWERRFSIQTLTRCQGNYPPFGLLEWLAFMPAHLPPTVDPRDWLHRHFVHALDQTWNAWRTIASGMQESGCYVVSPLIFPTRMLWMDYPDDGDALGIARSRTHVVTLREAADRT</sequence>
<dbReference type="Proteomes" id="UP000245712">
    <property type="component" value="Unassembled WGS sequence"/>
</dbReference>
<evidence type="ECO:0000313" key="2">
    <source>
        <dbReference type="Proteomes" id="UP000245712"/>
    </source>
</evidence>
<evidence type="ECO:0008006" key="3">
    <source>
        <dbReference type="Google" id="ProtNLM"/>
    </source>
</evidence>
<reference evidence="1 2" key="1">
    <citation type="submission" date="2018-05" db="EMBL/GenBank/DDBJ databases">
        <title>Genomic Encyclopedia of Type Strains, Phase IV (KMG-V): Genome sequencing to study the core and pangenomes of soil and plant-associated prokaryotes.</title>
        <authorList>
            <person name="Whitman W."/>
        </authorList>
    </citation>
    <scope>NUCLEOTIDE SEQUENCE [LARGE SCALE GENOMIC DNA]</scope>
    <source>
        <strain evidence="1 2">SCZa-39</strain>
    </source>
</reference>
<dbReference type="EMBL" id="QEOB01000003">
    <property type="protein sequence ID" value="PVX85703.1"/>
    <property type="molecule type" value="Genomic_DNA"/>
</dbReference>
<protein>
    <recommendedName>
        <fullName evidence="3">TniQ protein</fullName>
    </recommendedName>
</protein>
<name>A0ABX5KV06_9BURK</name>
<organism evidence="1 2">
    <name type="scientific">Paraburkholderia unamae</name>
    <dbReference type="NCBI Taxonomy" id="219649"/>
    <lineage>
        <taxon>Bacteria</taxon>
        <taxon>Pseudomonadati</taxon>
        <taxon>Pseudomonadota</taxon>
        <taxon>Betaproteobacteria</taxon>
        <taxon>Burkholderiales</taxon>
        <taxon>Burkholderiaceae</taxon>
        <taxon>Paraburkholderia</taxon>
    </lineage>
</organism>
<gene>
    <name evidence="1" type="ORF">C7402_103280</name>
</gene>
<proteinExistence type="predicted"/>
<keyword evidence="2" id="KW-1185">Reference proteome</keyword>
<comment type="caution">
    <text evidence="1">The sequence shown here is derived from an EMBL/GenBank/DDBJ whole genome shotgun (WGS) entry which is preliminary data.</text>
</comment>
<evidence type="ECO:0000313" key="1">
    <source>
        <dbReference type="EMBL" id="PVX85703.1"/>
    </source>
</evidence>
<accession>A0ABX5KV06</accession>